<reference evidence="3" key="1">
    <citation type="journal article" date="2019" name="Int. J. Syst. Evol. Microbiol.">
        <title>The Global Catalogue of Microorganisms (GCM) 10K type strain sequencing project: providing services to taxonomists for standard genome sequencing and annotation.</title>
        <authorList>
            <consortium name="The Broad Institute Genomics Platform"/>
            <consortium name="The Broad Institute Genome Sequencing Center for Infectious Disease"/>
            <person name="Wu L."/>
            <person name="Ma J."/>
        </authorList>
    </citation>
    <scope>NUCLEOTIDE SEQUENCE [LARGE SCALE GENOMIC DNA]</scope>
    <source>
        <strain evidence="3">CGMCC 4.7181</strain>
    </source>
</reference>
<gene>
    <name evidence="2" type="ORF">GCM10010910_01150</name>
</gene>
<accession>A0ABQ2MW98</accession>
<evidence type="ECO:0000313" key="3">
    <source>
        <dbReference type="Proteomes" id="UP000638043"/>
    </source>
</evidence>
<evidence type="ECO:0000313" key="2">
    <source>
        <dbReference type="EMBL" id="GGO59075.1"/>
    </source>
</evidence>
<evidence type="ECO:0000256" key="1">
    <source>
        <dbReference type="SAM" id="MobiDB-lite"/>
    </source>
</evidence>
<sequence length="83" mass="9610">MKNMTDERPSDDHEDQQADERWDDEGGAADAHEPEAPARTRREKAWDDARGEHWHGAKSSDETQARADVQENDRRDRETGSHR</sequence>
<dbReference type="Proteomes" id="UP000638043">
    <property type="component" value="Unassembled WGS sequence"/>
</dbReference>
<name>A0ABQ2MW98_9MICO</name>
<protein>
    <submittedName>
        <fullName evidence="2">Uncharacterized protein</fullName>
    </submittedName>
</protein>
<dbReference type="RefSeq" id="WP_188699395.1">
    <property type="nucleotide sequence ID" value="NZ_BMMQ01000001.1"/>
</dbReference>
<proteinExistence type="predicted"/>
<dbReference type="EMBL" id="BMMQ01000001">
    <property type="protein sequence ID" value="GGO59075.1"/>
    <property type="molecule type" value="Genomic_DNA"/>
</dbReference>
<comment type="caution">
    <text evidence="2">The sequence shown here is derived from an EMBL/GenBank/DDBJ whole genome shotgun (WGS) entry which is preliminary data.</text>
</comment>
<feature type="compositionally biased region" description="Basic and acidic residues" evidence="1">
    <location>
        <begin position="1"/>
        <end position="20"/>
    </location>
</feature>
<feature type="region of interest" description="Disordered" evidence="1">
    <location>
        <begin position="1"/>
        <end position="83"/>
    </location>
</feature>
<feature type="compositionally biased region" description="Basic and acidic residues" evidence="1">
    <location>
        <begin position="30"/>
        <end position="83"/>
    </location>
</feature>
<organism evidence="2 3">
    <name type="scientific">Microbacterium nanhaiense</name>
    <dbReference type="NCBI Taxonomy" id="1301026"/>
    <lineage>
        <taxon>Bacteria</taxon>
        <taxon>Bacillati</taxon>
        <taxon>Actinomycetota</taxon>
        <taxon>Actinomycetes</taxon>
        <taxon>Micrococcales</taxon>
        <taxon>Microbacteriaceae</taxon>
        <taxon>Microbacterium</taxon>
    </lineage>
</organism>
<keyword evidence="3" id="KW-1185">Reference proteome</keyword>